<evidence type="ECO:0000313" key="10">
    <source>
        <dbReference type="EMBL" id="PKZ16580.1"/>
    </source>
</evidence>
<reference evidence="10 11" key="1">
    <citation type="submission" date="2017-12" db="EMBL/GenBank/DDBJ databases">
        <title>Phylogenetic diversity of female urinary microbiome.</title>
        <authorList>
            <person name="Thomas-White K."/>
            <person name="Wolfe A.J."/>
        </authorList>
    </citation>
    <scope>NUCLEOTIDE SEQUENCE [LARGE SCALE GENOMIC DNA]</scope>
    <source>
        <strain evidence="10 11">UMB0119</strain>
    </source>
</reference>
<feature type="transmembrane region" description="Helical" evidence="9">
    <location>
        <begin position="197"/>
        <end position="215"/>
    </location>
</feature>
<keyword evidence="5 8" id="KW-0812">Transmembrane</keyword>
<dbReference type="GO" id="GO:0005345">
    <property type="term" value="F:purine nucleobase transmembrane transporter activity"/>
    <property type="evidence" value="ECO:0007669"/>
    <property type="project" value="TreeGrafter"/>
</dbReference>
<feature type="transmembrane region" description="Helical" evidence="9">
    <location>
        <begin position="140"/>
        <end position="159"/>
    </location>
</feature>
<evidence type="ECO:0000256" key="3">
    <source>
        <dbReference type="ARBA" id="ARBA00022448"/>
    </source>
</evidence>
<dbReference type="PANTHER" id="PTHR43337">
    <property type="entry name" value="XANTHINE/URACIL PERMEASE C887.17-RELATED"/>
    <property type="match status" value="1"/>
</dbReference>
<proteinExistence type="inferred from homology"/>
<comment type="similarity">
    <text evidence="2 8">Belongs to the nucleobase:cation symporter-2 (NCS2) (TC 2.A.40) family. Azg-like subfamily.</text>
</comment>
<dbReference type="InterPro" id="IPR045018">
    <property type="entry name" value="Azg-like"/>
</dbReference>
<feature type="transmembrane region" description="Helical" evidence="9">
    <location>
        <begin position="418"/>
        <end position="435"/>
    </location>
</feature>
<evidence type="ECO:0000256" key="9">
    <source>
        <dbReference type="SAM" id="Phobius"/>
    </source>
</evidence>
<accession>A0A2I1M8Y2</accession>
<dbReference type="PIRSF" id="PIRSF005353">
    <property type="entry name" value="PbuG"/>
    <property type="match status" value="1"/>
</dbReference>
<feature type="transmembrane region" description="Helical" evidence="9">
    <location>
        <begin position="378"/>
        <end position="406"/>
    </location>
</feature>
<evidence type="ECO:0000256" key="1">
    <source>
        <dbReference type="ARBA" id="ARBA00004651"/>
    </source>
</evidence>
<dbReference type="GO" id="GO:0005886">
    <property type="term" value="C:plasma membrane"/>
    <property type="evidence" value="ECO:0007669"/>
    <property type="project" value="UniProtKB-SubCell"/>
</dbReference>
<dbReference type="Pfam" id="PF00860">
    <property type="entry name" value="Xan_ur_permease"/>
    <property type="match status" value="1"/>
</dbReference>
<dbReference type="InterPro" id="IPR026033">
    <property type="entry name" value="Azg-like_bact_archaea"/>
</dbReference>
<comment type="subcellular location">
    <subcellularLocation>
        <location evidence="1 8">Cell membrane</location>
        <topology evidence="1 8">Multi-pass membrane protein</topology>
    </subcellularLocation>
</comment>
<evidence type="ECO:0000256" key="5">
    <source>
        <dbReference type="ARBA" id="ARBA00022692"/>
    </source>
</evidence>
<evidence type="ECO:0000256" key="6">
    <source>
        <dbReference type="ARBA" id="ARBA00022989"/>
    </source>
</evidence>
<feature type="transmembrane region" description="Helical" evidence="9">
    <location>
        <begin position="247"/>
        <end position="269"/>
    </location>
</feature>
<evidence type="ECO:0000256" key="2">
    <source>
        <dbReference type="ARBA" id="ARBA00005697"/>
    </source>
</evidence>
<keyword evidence="7 8" id="KW-0472">Membrane</keyword>
<dbReference type="RefSeq" id="WP_101540241.1">
    <property type="nucleotide sequence ID" value="NZ_PKGS01000003.1"/>
</dbReference>
<evidence type="ECO:0000256" key="8">
    <source>
        <dbReference type="PIRNR" id="PIRNR005353"/>
    </source>
</evidence>
<keyword evidence="4 8" id="KW-1003">Cell membrane</keyword>
<evidence type="ECO:0000256" key="7">
    <source>
        <dbReference type="ARBA" id="ARBA00023136"/>
    </source>
</evidence>
<gene>
    <name evidence="10" type="ORF">CYJ34_05110</name>
</gene>
<feature type="transmembrane region" description="Helical" evidence="9">
    <location>
        <begin position="289"/>
        <end position="311"/>
    </location>
</feature>
<evidence type="ECO:0000256" key="4">
    <source>
        <dbReference type="ARBA" id="ARBA00022475"/>
    </source>
</evidence>
<comment type="caution">
    <text evidence="10">The sequence shown here is derived from an EMBL/GenBank/DDBJ whole genome shotgun (WGS) entry which is preliminary data.</text>
</comment>
<dbReference type="Proteomes" id="UP000234335">
    <property type="component" value="Unassembled WGS sequence"/>
</dbReference>
<dbReference type="PANTHER" id="PTHR43337:SF1">
    <property type="entry name" value="XANTHINE_URACIL PERMEASE C887.17-RELATED"/>
    <property type="match status" value="1"/>
</dbReference>
<dbReference type="AlphaFoldDB" id="A0A2I1M8Y2"/>
<evidence type="ECO:0000313" key="11">
    <source>
        <dbReference type="Proteomes" id="UP000234335"/>
    </source>
</evidence>
<organism evidence="10 11">
    <name type="scientific">Anaerococcus octavius</name>
    <dbReference type="NCBI Taxonomy" id="54007"/>
    <lineage>
        <taxon>Bacteria</taxon>
        <taxon>Bacillati</taxon>
        <taxon>Bacillota</taxon>
        <taxon>Tissierellia</taxon>
        <taxon>Tissierellales</taxon>
        <taxon>Peptoniphilaceae</taxon>
        <taxon>Anaerococcus</taxon>
    </lineage>
</organism>
<feature type="transmembrane region" description="Helical" evidence="9">
    <location>
        <begin position="351"/>
        <end position="372"/>
    </location>
</feature>
<keyword evidence="11" id="KW-1185">Reference proteome</keyword>
<keyword evidence="6 8" id="KW-1133">Transmembrane helix</keyword>
<name>A0A2I1M8Y2_9FIRM</name>
<feature type="transmembrane region" description="Helical" evidence="9">
    <location>
        <begin position="52"/>
        <end position="73"/>
    </location>
</feature>
<sequence length="439" mass="46483">MAFESFNERTFKLRKHGTDQKTEIMAGITTFMTMSYILAVNPAILSDAGMDAGAVFSATILASVIGMLIMAFYANMPFGLSAGMGLNAFFTYTVVMQMGQSWQFALTAVFIEGLIFIILSFTGVREALFNAIPINLKKAVSVAIGLFIALIGLLNAGIVGVGDISLELGNIASKEGLVFFIALIIMIVLTAKNVKGALLWGILASTVISLILGVSKLPDGNAIVSKPPTIAPIAFKLDFSNIFSFEMFSVLFSFLFVDIFDTLGTLTGVATKANMLDEDGNLKDGSKALLADAIGTTFGALLGTSTITTFVESSAGVAEGGRTGLTALSTAFCFAIAAFFFPLFSIIPAQATAAALVVVGLFMLSTVVEINFTDITEAFPAFMTILMMPATYSIAEGISFGMISYAGIKLLTGRGKEVSPLVYGLAIIFLLRYIVPVFI</sequence>
<feature type="transmembrane region" description="Helical" evidence="9">
    <location>
        <begin position="171"/>
        <end position="190"/>
    </location>
</feature>
<keyword evidence="3 8" id="KW-0813">Transport</keyword>
<protein>
    <submittedName>
        <fullName evidence="10">Guanine permease</fullName>
    </submittedName>
</protein>
<feature type="transmembrane region" description="Helical" evidence="9">
    <location>
        <begin position="323"/>
        <end position="344"/>
    </location>
</feature>
<dbReference type="EMBL" id="PKGS01000003">
    <property type="protein sequence ID" value="PKZ16580.1"/>
    <property type="molecule type" value="Genomic_DNA"/>
</dbReference>
<feature type="transmembrane region" description="Helical" evidence="9">
    <location>
        <begin position="104"/>
        <end position="128"/>
    </location>
</feature>
<feature type="transmembrane region" description="Helical" evidence="9">
    <location>
        <begin position="24"/>
        <end position="46"/>
    </location>
</feature>
<dbReference type="InterPro" id="IPR006043">
    <property type="entry name" value="NCS2"/>
</dbReference>